<protein>
    <submittedName>
        <fullName evidence="1">SIR2-like domain-containing protein</fullName>
    </submittedName>
</protein>
<dbReference type="AlphaFoldDB" id="A0A1G6RFX6"/>
<gene>
    <name evidence="1" type="ORF">SAMN05216418_0123</name>
</gene>
<dbReference type="Proteomes" id="UP000183203">
    <property type="component" value="Unassembled WGS sequence"/>
</dbReference>
<organism evidence="1 2">
    <name type="scientific">Microbacterium enclense</name>
    <dbReference type="NCBI Taxonomy" id="993073"/>
    <lineage>
        <taxon>Bacteria</taxon>
        <taxon>Bacillati</taxon>
        <taxon>Actinomycetota</taxon>
        <taxon>Actinomycetes</taxon>
        <taxon>Micrococcales</taxon>
        <taxon>Microbacteriaceae</taxon>
        <taxon>Microbacterium</taxon>
    </lineage>
</organism>
<evidence type="ECO:0000313" key="2">
    <source>
        <dbReference type="Proteomes" id="UP000183203"/>
    </source>
</evidence>
<dbReference type="EMBL" id="FMYG01000011">
    <property type="protein sequence ID" value="SDD03549.1"/>
    <property type="molecule type" value="Genomic_DNA"/>
</dbReference>
<sequence>MKARSERLAVLLGAGASRDAGLPLTNELAVKLLEGIASTQRDSSPMLKLVRFIYGAMVNHRAERGGDPLAAVNVETMISAIRLLRDRDAHEAAPFVAGWRPGVSAFRSDADWRGSTPGRQLIEAIGKELGQSFPDGEGAASAVRAIVGSTRENDNASLYADLERALLTNMRRILLDHGDVDYLSPLIRLAMDQVGGLDVATLNYDLTLEAAAERAGVAVDATAEWSLGVPHASSDDPPLRLYKIHGSLDWEWSQPELSGRTLRQPSIVQNADLTRNFAPAIVIGDRDKLGSDGPTLALLGGFAGRLEKCDRLVVVGYAFADSHVNRVIREWLNRDLARCMTVLDPSWPRVDMRDEGWRYELNMALLRYDEAMEPRLNVVRATAKEGLVQALTERPQAEPHPRFSVEATIAGEQALVRLVNLGSRLERVAVSAPFGYRADRPYPFPRTMSVSNPTAQPDPHVTHRHIVAAVEEGDTISVSMTFESDADARAVALSVFADDGSQTIEERWETGAESSAMRLMSPSSRRW</sequence>
<reference evidence="1 2" key="1">
    <citation type="submission" date="2016-09" db="EMBL/GenBank/DDBJ databases">
        <authorList>
            <person name="Capua I."/>
            <person name="De Benedictis P."/>
            <person name="Joannis T."/>
            <person name="Lombin L.H."/>
            <person name="Cattoli G."/>
        </authorList>
    </citation>
    <scope>NUCLEOTIDE SEQUENCE [LARGE SCALE GENOMIC DNA]</scope>
    <source>
        <strain evidence="1 2">NIO-1002</strain>
    </source>
</reference>
<proteinExistence type="predicted"/>
<name>A0A1G6RFX6_9MICO</name>
<accession>A0A1G6RFX6</accession>
<evidence type="ECO:0000313" key="1">
    <source>
        <dbReference type="EMBL" id="SDD03549.1"/>
    </source>
</evidence>
<dbReference type="Pfam" id="PF13289">
    <property type="entry name" value="SIR2_2"/>
    <property type="match status" value="1"/>
</dbReference>